<sequence>MLFHLDFSLLEVLFIYTIKKGKKDIFNMFAHIPSLQLVAGLPDSNKEGAKGHVLVRGALVGLMEHPERYFSPNHSLKIPGTNKRGCLVEWVEKASFARLNRLFEINASKRNYQTLLSSWNLLAVVRETKPYILNILSRQLPKVMVPEEHFVLRDLPFYEKKKKKRTLVKVTKAPSLALSSPSTYFPSTSGSSVHASEGVSISSRLDPKDSGTCHAKLEPELIALRVINEPEEAIVDMSTNLRADFKERHRKRLYEAIDVVPPPAKKA</sequence>
<dbReference type="EMBL" id="QGNW01001824">
    <property type="protein sequence ID" value="RVW29861.1"/>
    <property type="molecule type" value="Genomic_DNA"/>
</dbReference>
<gene>
    <name evidence="1" type="ORF">CK203_087415</name>
</gene>
<organism evidence="1 2">
    <name type="scientific">Vitis vinifera</name>
    <name type="common">Grape</name>
    <dbReference type="NCBI Taxonomy" id="29760"/>
    <lineage>
        <taxon>Eukaryota</taxon>
        <taxon>Viridiplantae</taxon>
        <taxon>Streptophyta</taxon>
        <taxon>Embryophyta</taxon>
        <taxon>Tracheophyta</taxon>
        <taxon>Spermatophyta</taxon>
        <taxon>Magnoliopsida</taxon>
        <taxon>eudicotyledons</taxon>
        <taxon>Gunneridae</taxon>
        <taxon>Pentapetalae</taxon>
        <taxon>rosids</taxon>
        <taxon>Vitales</taxon>
        <taxon>Vitaceae</taxon>
        <taxon>Viteae</taxon>
        <taxon>Vitis</taxon>
    </lineage>
</organism>
<comment type="caution">
    <text evidence="1">The sequence shown here is derived from an EMBL/GenBank/DDBJ whole genome shotgun (WGS) entry which is preliminary data.</text>
</comment>
<proteinExistence type="predicted"/>
<name>A0A438D347_VITVI</name>
<dbReference type="AlphaFoldDB" id="A0A438D347"/>
<dbReference type="Proteomes" id="UP000288805">
    <property type="component" value="Unassembled WGS sequence"/>
</dbReference>
<evidence type="ECO:0000313" key="2">
    <source>
        <dbReference type="Proteomes" id="UP000288805"/>
    </source>
</evidence>
<accession>A0A438D347</accession>
<reference evidence="1 2" key="1">
    <citation type="journal article" date="2018" name="PLoS Genet.">
        <title>Population sequencing reveals clonal diversity and ancestral inbreeding in the grapevine cultivar Chardonnay.</title>
        <authorList>
            <person name="Roach M.J."/>
            <person name="Johnson D.L."/>
            <person name="Bohlmann J."/>
            <person name="van Vuuren H.J."/>
            <person name="Jones S.J."/>
            <person name="Pretorius I.S."/>
            <person name="Schmidt S.A."/>
            <person name="Borneman A.R."/>
        </authorList>
    </citation>
    <scope>NUCLEOTIDE SEQUENCE [LARGE SCALE GENOMIC DNA]</scope>
    <source>
        <strain evidence="2">cv. Chardonnay</strain>
        <tissue evidence="1">Leaf</tissue>
    </source>
</reference>
<protein>
    <submittedName>
        <fullName evidence="1">Uncharacterized protein</fullName>
    </submittedName>
</protein>
<evidence type="ECO:0000313" key="1">
    <source>
        <dbReference type="EMBL" id="RVW29861.1"/>
    </source>
</evidence>